<dbReference type="EnsemblMetazoa" id="GPAI008735-RA">
    <property type="protein sequence ID" value="GPAI008735-PA"/>
    <property type="gene ID" value="GPAI008735"/>
</dbReference>
<sequence length="110" mass="12560">MTDYIENCNRIDLNLHRTQLRTDLTTANRKLQKSCNVNEITSGGANLLFTVQNLQRLCDYMTIGVTEREAGFNGSLRMHERTHSTHTNVLNKRPAFFEINYNGEAGVVDK</sequence>
<accession>A0A1A9ZAK1</accession>
<proteinExistence type="predicted"/>
<dbReference type="AlphaFoldDB" id="A0A1A9ZAK1"/>
<protein>
    <submittedName>
        <fullName evidence="1">Uncharacterized protein</fullName>
    </submittedName>
</protein>
<dbReference type="VEuPathDB" id="VectorBase:GPAI008735"/>
<organism evidence="1 2">
    <name type="scientific">Glossina pallidipes</name>
    <name type="common">Tsetse fly</name>
    <dbReference type="NCBI Taxonomy" id="7398"/>
    <lineage>
        <taxon>Eukaryota</taxon>
        <taxon>Metazoa</taxon>
        <taxon>Ecdysozoa</taxon>
        <taxon>Arthropoda</taxon>
        <taxon>Hexapoda</taxon>
        <taxon>Insecta</taxon>
        <taxon>Pterygota</taxon>
        <taxon>Neoptera</taxon>
        <taxon>Endopterygota</taxon>
        <taxon>Diptera</taxon>
        <taxon>Brachycera</taxon>
        <taxon>Muscomorpha</taxon>
        <taxon>Hippoboscoidea</taxon>
        <taxon>Glossinidae</taxon>
        <taxon>Glossina</taxon>
    </lineage>
</organism>
<reference evidence="1" key="2">
    <citation type="submission" date="2020-05" db="UniProtKB">
        <authorList>
            <consortium name="EnsemblMetazoa"/>
        </authorList>
    </citation>
    <scope>IDENTIFICATION</scope>
    <source>
        <strain evidence="1">IAEA</strain>
    </source>
</reference>
<reference evidence="2" key="1">
    <citation type="submission" date="2014-03" db="EMBL/GenBank/DDBJ databases">
        <authorList>
            <person name="Aksoy S."/>
            <person name="Warren W."/>
            <person name="Wilson R.K."/>
        </authorList>
    </citation>
    <scope>NUCLEOTIDE SEQUENCE [LARGE SCALE GENOMIC DNA]</scope>
    <source>
        <strain evidence="2">IAEA</strain>
    </source>
</reference>
<keyword evidence="2" id="KW-1185">Reference proteome</keyword>
<dbReference type="Proteomes" id="UP000092445">
    <property type="component" value="Unassembled WGS sequence"/>
</dbReference>
<name>A0A1A9ZAK1_GLOPL</name>
<evidence type="ECO:0000313" key="1">
    <source>
        <dbReference type="EnsemblMetazoa" id="GPAI008735-PA"/>
    </source>
</evidence>
<evidence type="ECO:0000313" key="2">
    <source>
        <dbReference type="Proteomes" id="UP000092445"/>
    </source>
</evidence>